<dbReference type="NCBIfam" id="TIGR01961">
    <property type="entry name" value="NuoC_fam"/>
    <property type="match status" value="1"/>
</dbReference>
<feature type="domain" description="NADH:ubiquinone oxidoreductase 30kDa subunit" evidence="5">
    <location>
        <begin position="107"/>
        <end position="229"/>
    </location>
</feature>
<protein>
    <recommendedName>
        <fullName evidence="3">NADH-quinone oxidoreductase subunit C</fullName>
        <ecNumber evidence="3">7.1.1.-</ecNumber>
    </recommendedName>
    <alternativeName>
        <fullName evidence="3">NADH dehydrogenase I subunit C</fullName>
    </alternativeName>
    <alternativeName>
        <fullName evidence="3">NDH-1 subunit C</fullName>
    </alternativeName>
</protein>
<dbReference type="OrthoDB" id="9803286at2"/>
<dbReference type="GO" id="GO:0050136">
    <property type="term" value="F:NADH dehydrogenase (quinone) (non-electrogenic) activity"/>
    <property type="evidence" value="ECO:0007669"/>
    <property type="project" value="UniProtKB-UniRule"/>
</dbReference>
<dbReference type="AlphaFoldDB" id="A0A255GXP3"/>
<dbReference type="InterPro" id="IPR001268">
    <property type="entry name" value="NADH_UbQ_OxRdtase_30kDa_su"/>
</dbReference>
<dbReference type="SUPFAM" id="SSF143243">
    <property type="entry name" value="Nqo5-like"/>
    <property type="match status" value="1"/>
</dbReference>
<feature type="region of interest" description="Disordered" evidence="4">
    <location>
        <begin position="227"/>
        <end position="248"/>
    </location>
</feature>
<comment type="function">
    <text evidence="3">NDH-1 shuttles electrons from NADH, via FMN and iron-sulfur (Fe-S) centers, to quinones in the respiratory chain. The immediate electron acceptor for the enzyme in this species is believed to be a menaquinone. Couples the redox reaction to proton translocation (for every two electrons transferred, four hydrogen ions are translocated across the cytoplasmic membrane), and thus conserves the redox energy in a proton gradient.</text>
</comment>
<accession>A0A255GXP3</accession>
<dbReference type="EC" id="7.1.1.-" evidence="3"/>
<evidence type="ECO:0000313" key="7">
    <source>
        <dbReference type="Proteomes" id="UP000216311"/>
    </source>
</evidence>
<feature type="compositionally biased region" description="Basic and acidic residues" evidence="4">
    <location>
        <begin position="1"/>
        <end position="13"/>
    </location>
</feature>
<comment type="subcellular location">
    <subcellularLocation>
        <location evidence="3">Cell membrane</location>
        <topology evidence="3">Peripheral membrane protein</topology>
        <orientation evidence="3">Cytoplasmic side</orientation>
    </subcellularLocation>
</comment>
<dbReference type="RefSeq" id="WP_094365042.1">
    <property type="nucleotide sequence ID" value="NZ_NMVQ01000044.1"/>
</dbReference>
<gene>
    <name evidence="3" type="primary">nuoC</name>
    <name evidence="6" type="ORF">CGZ93_15400</name>
</gene>
<dbReference type="GO" id="GO:0008137">
    <property type="term" value="F:NADH dehydrogenase (ubiquinone) activity"/>
    <property type="evidence" value="ECO:0007669"/>
    <property type="project" value="InterPro"/>
</dbReference>
<keyword evidence="3" id="KW-0874">Quinone</keyword>
<comment type="catalytic activity">
    <reaction evidence="3">
        <text>a quinone + NADH + 5 H(+)(in) = a quinol + NAD(+) + 4 H(+)(out)</text>
        <dbReference type="Rhea" id="RHEA:57888"/>
        <dbReference type="ChEBI" id="CHEBI:15378"/>
        <dbReference type="ChEBI" id="CHEBI:24646"/>
        <dbReference type="ChEBI" id="CHEBI:57540"/>
        <dbReference type="ChEBI" id="CHEBI:57945"/>
        <dbReference type="ChEBI" id="CHEBI:132124"/>
    </reaction>
</comment>
<evidence type="ECO:0000259" key="5">
    <source>
        <dbReference type="Pfam" id="PF00329"/>
    </source>
</evidence>
<keyword evidence="3" id="KW-0472">Membrane</keyword>
<feature type="region of interest" description="Disordered" evidence="4">
    <location>
        <begin position="1"/>
        <end position="35"/>
    </location>
</feature>
<keyword evidence="3" id="KW-1003">Cell membrane</keyword>
<keyword evidence="3" id="KW-1278">Translocase</keyword>
<dbReference type="Pfam" id="PF00329">
    <property type="entry name" value="Complex1_30kDa"/>
    <property type="match status" value="1"/>
</dbReference>
<comment type="caution">
    <text evidence="6">The sequence shown here is derived from an EMBL/GenBank/DDBJ whole genome shotgun (WGS) entry which is preliminary data.</text>
</comment>
<sequence length="248" mass="27499">MSDNRPEGERPDPHGSPGAEQGDAPASNQVEQEGIAGGQQVEVRHGMFGTGGSGDTSGYGRLVRRIERPGASSRPYGGWFDEVVDRIAELVPNSVREVVVHRGELTLYVEPELLPALARALRDDARLRFEHCASVSGVHYPADTGNELHAVYHLQSLTHNRRLRLEASCSEQHPHLPSVVPTYPAADWHERETWDMFGLIFDGHPALTRILMPDDWPGHPQRKDYPLGGVPVEYKGATIPPPDQRRSY</sequence>
<dbReference type="PANTHER" id="PTHR10884">
    <property type="entry name" value="NADH DEHYDROGENASE UBIQUINONE IRON-SULFUR PROTEIN 3"/>
    <property type="match status" value="1"/>
</dbReference>
<dbReference type="Gene3D" id="3.30.460.80">
    <property type="entry name" value="NADH:ubiquinone oxidoreductase, 30kDa subunit"/>
    <property type="match status" value="1"/>
</dbReference>
<dbReference type="InterPro" id="IPR037232">
    <property type="entry name" value="NADH_quin_OxRdtase_su_C/D-like"/>
</dbReference>
<organism evidence="6 7">
    <name type="scientific">Enemella dayhoffiae</name>
    <dbReference type="NCBI Taxonomy" id="2016507"/>
    <lineage>
        <taxon>Bacteria</taxon>
        <taxon>Bacillati</taxon>
        <taxon>Actinomycetota</taxon>
        <taxon>Actinomycetes</taxon>
        <taxon>Propionibacteriales</taxon>
        <taxon>Propionibacteriaceae</taxon>
        <taxon>Enemella</taxon>
    </lineage>
</organism>
<comment type="subunit">
    <text evidence="3">NDH-1 is composed of 14 different subunits. Subunits NuoB, C, D, E, F, and G constitute the peripheral sector of the complex.</text>
</comment>
<keyword evidence="3" id="KW-0520">NAD</keyword>
<name>A0A255GXP3_9ACTN</name>
<evidence type="ECO:0000313" key="6">
    <source>
        <dbReference type="EMBL" id="OYO18374.1"/>
    </source>
</evidence>
<keyword evidence="7" id="KW-1185">Reference proteome</keyword>
<proteinExistence type="inferred from homology"/>
<dbReference type="HAMAP" id="MF_01357">
    <property type="entry name" value="NDH1_NuoC"/>
    <property type="match status" value="1"/>
</dbReference>
<dbReference type="InterPro" id="IPR010218">
    <property type="entry name" value="NADH_DH_suC"/>
</dbReference>
<dbReference type="EMBL" id="NMVQ01000044">
    <property type="protein sequence ID" value="OYO18374.1"/>
    <property type="molecule type" value="Genomic_DNA"/>
</dbReference>
<comment type="similarity">
    <text evidence="1 3">Belongs to the complex I 30 kDa subunit family.</text>
</comment>
<dbReference type="PANTHER" id="PTHR10884:SF14">
    <property type="entry name" value="NADH DEHYDROGENASE [UBIQUINONE] IRON-SULFUR PROTEIN 3, MITOCHONDRIAL"/>
    <property type="match status" value="1"/>
</dbReference>
<dbReference type="GO" id="GO:0005886">
    <property type="term" value="C:plasma membrane"/>
    <property type="evidence" value="ECO:0007669"/>
    <property type="project" value="UniProtKB-SubCell"/>
</dbReference>
<dbReference type="GO" id="GO:0048038">
    <property type="term" value="F:quinone binding"/>
    <property type="evidence" value="ECO:0007669"/>
    <property type="project" value="UniProtKB-KW"/>
</dbReference>
<evidence type="ECO:0000256" key="4">
    <source>
        <dbReference type="SAM" id="MobiDB-lite"/>
    </source>
</evidence>
<dbReference type="Proteomes" id="UP000216311">
    <property type="component" value="Unassembled WGS sequence"/>
</dbReference>
<evidence type="ECO:0000256" key="2">
    <source>
        <dbReference type="ARBA" id="ARBA00022448"/>
    </source>
</evidence>
<evidence type="ECO:0000256" key="1">
    <source>
        <dbReference type="ARBA" id="ARBA00007569"/>
    </source>
</evidence>
<keyword evidence="2 3" id="KW-0813">Transport</keyword>
<dbReference type="NCBIfam" id="NF005856">
    <property type="entry name" value="PRK07785.1"/>
    <property type="match status" value="1"/>
</dbReference>
<reference evidence="6 7" key="1">
    <citation type="submission" date="2017-07" db="EMBL/GenBank/DDBJ databases">
        <title>Draft whole genome sequences of clinical Proprionibacteriaceae strains.</title>
        <authorList>
            <person name="Bernier A.-M."/>
            <person name="Bernard K."/>
            <person name="Domingo M.-C."/>
        </authorList>
    </citation>
    <scope>NUCLEOTIDE SEQUENCE [LARGE SCALE GENOMIC DNA]</scope>
    <source>
        <strain evidence="6 7">NML 130396</strain>
    </source>
</reference>
<evidence type="ECO:0000256" key="3">
    <source>
        <dbReference type="HAMAP-Rule" id="MF_01357"/>
    </source>
</evidence>